<proteinExistence type="predicted"/>
<keyword evidence="3" id="KW-1185">Reference proteome</keyword>
<dbReference type="EMBL" id="JABBWM010000117">
    <property type="protein sequence ID" value="KAG2088823.1"/>
    <property type="molecule type" value="Genomic_DNA"/>
</dbReference>
<feature type="compositionally biased region" description="Basic and acidic residues" evidence="1">
    <location>
        <begin position="1"/>
        <end position="32"/>
    </location>
</feature>
<reference evidence="2" key="1">
    <citation type="journal article" date="2020" name="New Phytol.">
        <title>Comparative genomics reveals dynamic genome evolution in host specialist ectomycorrhizal fungi.</title>
        <authorList>
            <person name="Lofgren L.A."/>
            <person name="Nguyen N.H."/>
            <person name="Vilgalys R."/>
            <person name="Ruytinx J."/>
            <person name="Liao H.L."/>
            <person name="Branco S."/>
            <person name="Kuo A."/>
            <person name="LaButti K."/>
            <person name="Lipzen A."/>
            <person name="Andreopoulos W."/>
            <person name="Pangilinan J."/>
            <person name="Riley R."/>
            <person name="Hundley H."/>
            <person name="Na H."/>
            <person name="Barry K."/>
            <person name="Grigoriev I.V."/>
            <person name="Stajich J.E."/>
            <person name="Kennedy P.G."/>
        </authorList>
    </citation>
    <scope>NUCLEOTIDE SEQUENCE</scope>
    <source>
        <strain evidence="2">FC423</strain>
    </source>
</reference>
<comment type="caution">
    <text evidence="2">The sequence shown here is derived from an EMBL/GenBank/DDBJ whole genome shotgun (WGS) entry which is preliminary data.</text>
</comment>
<dbReference type="Proteomes" id="UP000823399">
    <property type="component" value="Unassembled WGS sequence"/>
</dbReference>
<feature type="region of interest" description="Disordered" evidence="1">
    <location>
        <begin position="1"/>
        <end position="55"/>
    </location>
</feature>
<dbReference type="OrthoDB" id="2693549at2759"/>
<dbReference type="AlphaFoldDB" id="A0A9P7JME1"/>
<sequence>MTRAVSPERKREYNRRYERKLPPEAKQKRRDAQAACKRKLRQHRSTARALAEPPQPANTLAATGILSPAFSWTPPVQDKTADGIHSQTHNFPQHAVASANDPGMRGLDLASGMLGTQVPLETEVVTWDDGHITILPTIMRDGQNVLIEDLRLTKKLAAVPASKPGSKFVTHLNGAITENELLLIEIRSSLAAGKCVIVHEAVRPGPLNLTMEYLEKRYGIHATMPVDIHDMELQAKHPAQPHVPGVMRDLILGINNQNEHRYVLDCPIAVGLPPELVPLDEGQMAWHRTIKDCPWPWPWPGIHLSTPCASVSQGGVLIPPCHDSKGQNAYFFPVIGIQLRTLLFPKIPHDGKVPFEATKFLCSPHDLDNYDAETVTVYPGDLLIQPPGQLHAEYNPNPVLAHGGHFFTYGTLYHTHSSRSLEVTPGNNSRAQECTDETLWRMAALIPWLPPDKLLGKCLHAKPLLALCSMVLKPRKYMGQSLVTTSRKKKQPIALRSSSYTRACAVVTKILQHLDICPQDLPAMLKDLTSFEDMGEAQWEAMPRTIASPSSCVPVQSSLAASTVTNWWQLLRLVKGSAWQAEIDAVAELFDFFQLISGSPSEFVT</sequence>
<dbReference type="RefSeq" id="XP_041285671.1">
    <property type="nucleotide sequence ID" value="XM_041442520.1"/>
</dbReference>
<evidence type="ECO:0000313" key="3">
    <source>
        <dbReference type="Proteomes" id="UP000823399"/>
    </source>
</evidence>
<evidence type="ECO:0000256" key="1">
    <source>
        <dbReference type="SAM" id="MobiDB-lite"/>
    </source>
</evidence>
<accession>A0A9P7JME1</accession>
<evidence type="ECO:0000313" key="2">
    <source>
        <dbReference type="EMBL" id="KAG2088823.1"/>
    </source>
</evidence>
<feature type="compositionally biased region" description="Basic residues" evidence="1">
    <location>
        <begin position="36"/>
        <end position="46"/>
    </location>
</feature>
<name>A0A9P7JME1_9AGAM</name>
<protein>
    <recommendedName>
        <fullName evidence="4">JmjC domain-containing protein</fullName>
    </recommendedName>
</protein>
<dbReference type="GeneID" id="64704779"/>
<organism evidence="2 3">
    <name type="scientific">Suillus discolor</name>
    <dbReference type="NCBI Taxonomy" id="1912936"/>
    <lineage>
        <taxon>Eukaryota</taxon>
        <taxon>Fungi</taxon>
        <taxon>Dikarya</taxon>
        <taxon>Basidiomycota</taxon>
        <taxon>Agaricomycotina</taxon>
        <taxon>Agaricomycetes</taxon>
        <taxon>Agaricomycetidae</taxon>
        <taxon>Boletales</taxon>
        <taxon>Suillineae</taxon>
        <taxon>Suillaceae</taxon>
        <taxon>Suillus</taxon>
    </lineage>
</organism>
<evidence type="ECO:0008006" key="4">
    <source>
        <dbReference type="Google" id="ProtNLM"/>
    </source>
</evidence>
<gene>
    <name evidence="2" type="ORF">F5147DRAFT_780830</name>
</gene>